<keyword evidence="5 10" id="KW-0328">Glycosyltransferase</keyword>
<dbReference type="RefSeq" id="WP_089281946.1">
    <property type="nucleotide sequence ID" value="NZ_FZOJ01000004.1"/>
</dbReference>
<dbReference type="PANTHER" id="PTHR32438:SF5">
    <property type="entry name" value="4-ALPHA-GLUCANOTRANSFERASE DPE1, CHLOROPLASTIC_AMYLOPLASTIC"/>
    <property type="match status" value="1"/>
</dbReference>
<dbReference type="GO" id="GO:0004134">
    <property type="term" value="F:4-alpha-glucanotransferase activity"/>
    <property type="evidence" value="ECO:0007669"/>
    <property type="project" value="UniProtKB-EC"/>
</dbReference>
<keyword evidence="6 10" id="KW-0808">Transferase</keyword>
<keyword evidence="7 10" id="KW-0119">Carbohydrate metabolism</keyword>
<protein>
    <recommendedName>
        <fullName evidence="4 10">4-alpha-glucanotransferase</fullName>
        <ecNumber evidence="3 10">2.4.1.25</ecNumber>
    </recommendedName>
    <alternativeName>
        <fullName evidence="8 10">Amylomaltase</fullName>
    </alternativeName>
    <alternativeName>
        <fullName evidence="9 10">Disproportionating enzyme</fullName>
    </alternativeName>
</protein>
<evidence type="ECO:0000256" key="2">
    <source>
        <dbReference type="ARBA" id="ARBA00005684"/>
    </source>
</evidence>
<dbReference type="Proteomes" id="UP000198304">
    <property type="component" value="Unassembled WGS sequence"/>
</dbReference>
<proteinExistence type="inferred from homology"/>
<dbReference type="InterPro" id="IPR003385">
    <property type="entry name" value="Glyco_hydro_77"/>
</dbReference>
<evidence type="ECO:0000256" key="1">
    <source>
        <dbReference type="ARBA" id="ARBA00000439"/>
    </source>
</evidence>
<dbReference type="AlphaFoldDB" id="A0A239BY69"/>
<dbReference type="Gene3D" id="3.20.20.80">
    <property type="entry name" value="Glycosidases"/>
    <property type="match status" value="1"/>
</dbReference>
<comment type="similarity">
    <text evidence="2 10">Belongs to the disproportionating enzyme family.</text>
</comment>
<dbReference type="Pfam" id="PF02446">
    <property type="entry name" value="Glyco_hydro_77"/>
    <property type="match status" value="1"/>
</dbReference>
<sequence>MERSSGILMHITSLPSPYGIGTFGKEAYRFVDFLEKSGQKYWQLLPIGSTGYGDSPYQSFSNFAGNPYFIDLDLLVKEGLLEKSDFDQLDFGSDPEKVDYEKIFINKLPVLKVAYHKGREKHQGDIEKFKEENTLWLEDYGLYMALKFEFGLISWQEWPEAIKLRKENAMNYYKEKLKEEIEYWIFLQFLFFTQWKELKQYANEKNIKIIGDIPIYVAEDSVDTWGNSEIFLLDENKRPIQVAGCPPDAFSKTGQLWGNPIYRWDLLESTGFDWWIERIEGCIKLYDMIRIDHFRGLESYWAVPYEEETAVNGKWIKGPGMKLFDALKEKLGDVNIIAEDLGYLTPEVIDLRENTGYSGMKVLQFAFDTREESDYLPHNYDKNCVVYTGTHDNDTVNGWLLNEKKSDVDFAVKYLKLTEEEGYNWGFIRGAWSSVGKLAIAQMQDFLSLGSEARMNIPSTIGGNWLWRVKREDLTEALAKKIYTITKLYGR</sequence>
<comment type="catalytic activity">
    <reaction evidence="1 10">
        <text>Transfers a segment of a (1-&gt;4)-alpha-D-glucan to a new position in an acceptor, which may be glucose or a (1-&gt;4)-alpha-D-glucan.</text>
        <dbReference type="EC" id="2.4.1.25"/>
    </reaction>
</comment>
<evidence type="ECO:0000256" key="3">
    <source>
        <dbReference type="ARBA" id="ARBA00012560"/>
    </source>
</evidence>
<dbReference type="InterPro" id="IPR017853">
    <property type="entry name" value="GH"/>
</dbReference>
<dbReference type="NCBIfam" id="NF011080">
    <property type="entry name" value="PRK14508.1-3"/>
    <property type="match status" value="1"/>
</dbReference>
<dbReference type="PANTHER" id="PTHR32438">
    <property type="entry name" value="4-ALPHA-GLUCANOTRANSFERASE DPE1, CHLOROPLASTIC/AMYLOPLASTIC"/>
    <property type="match status" value="1"/>
</dbReference>
<evidence type="ECO:0000256" key="8">
    <source>
        <dbReference type="ARBA" id="ARBA00031423"/>
    </source>
</evidence>
<gene>
    <name evidence="11" type="ORF">SAMN05446037_1004168</name>
</gene>
<dbReference type="SUPFAM" id="SSF51445">
    <property type="entry name" value="(Trans)glycosidases"/>
    <property type="match status" value="1"/>
</dbReference>
<evidence type="ECO:0000256" key="6">
    <source>
        <dbReference type="ARBA" id="ARBA00022679"/>
    </source>
</evidence>
<evidence type="ECO:0000256" key="10">
    <source>
        <dbReference type="RuleBase" id="RU361207"/>
    </source>
</evidence>
<evidence type="ECO:0000256" key="5">
    <source>
        <dbReference type="ARBA" id="ARBA00022676"/>
    </source>
</evidence>
<evidence type="ECO:0000256" key="9">
    <source>
        <dbReference type="ARBA" id="ARBA00031501"/>
    </source>
</evidence>
<dbReference type="EMBL" id="FZOJ01000004">
    <property type="protein sequence ID" value="SNS12024.1"/>
    <property type="molecule type" value="Genomic_DNA"/>
</dbReference>
<dbReference type="OrthoDB" id="9811841at2"/>
<dbReference type="NCBIfam" id="TIGR00217">
    <property type="entry name" value="malQ"/>
    <property type="match status" value="1"/>
</dbReference>
<dbReference type="EC" id="2.4.1.25" evidence="3 10"/>
<evidence type="ECO:0000313" key="11">
    <source>
        <dbReference type="EMBL" id="SNS12024.1"/>
    </source>
</evidence>
<organism evidence="11 12">
    <name type="scientific">Anaerovirgula multivorans</name>
    <dbReference type="NCBI Taxonomy" id="312168"/>
    <lineage>
        <taxon>Bacteria</taxon>
        <taxon>Bacillati</taxon>
        <taxon>Bacillota</taxon>
        <taxon>Clostridia</taxon>
        <taxon>Peptostreptococcales</taxon>
        <taxon>Natronincolaceae</taxon>
        <taxon>Anaerovirgula</taxon>
    </lineage>
</organism>
<name>A0A239BY69_9FIRM</name>
<evidence type="ECO:0000313" key="12">
    <source>
        <dbReference type="Proteomes" id="UP000198304"/>
    </source>
</evidence>
<evidence type="ECO:0000256" key="4">
    <source>
        <dbReference type="ARBA" id="ARBA00020295"/>
    </source>
</evidence>
<accession>A0A239BY69</accession>
<keyword evidence="12" id="KW-1185">Reference proteome</keyword>
<evidence type="ECO:0000256" key="7">
    <source>
        <dbReference type="ARBA" id="ARBA00023277"/>
    </source>
</evidence>
<reference evidence="11 12" key="1">
    <citation type="submission" date="2017-06" db="EMBL/GenBank/DDBJ databases">
        <authorList>
            <person name="Kim H.J."/>
            <person name="Triplett B.A."/>
        </authorList>
    </citation>
    <scope>NUCLEOTIDE SEQUENCE [LARGE SCALE GENOMIC DNA]</scope>
    <source>
        <strain evidence="11 12">SCA</strain>
    </source>
</reference>
<dbReference type="GO" id="GO:0005975">
    <property type="term" value="P:carbohydrate metabolic process"/>
    <property type="evidence" value="ECO:0007669"/>
    <property type="project" value="InterPro"/>
</dbReference>